<dbReference type="AlphaFoldDB" id="A0A6A6TZJ7"/>
<comment type="similarity">
    <text evidence="1">Belongs to the peptidase A1 family.</text>
</comment>
<proteinExistence type="inferred from homology"/>
<reference evidence="4" key="1">
    <citation type="journal article" date="2020" name="Stud. Mycol.">
        <title>101 Dothideomycetes genomes: a test case for predicting lifestyles and emergence of pathogens.</title>
        <authorList>
            <person name="Haridas S."/>
            <person name="Albert R."/>
            <person name="Binder M."/>
            <person name="Bloem J."/>
            <person name="Labutti K."/>
            <person name="Salamov A."/>
            <person name="Andreopoulos B."/>
            <person name="Baker S."/>
            <person name="Barry K."/>
            <person name="Bills G."/>
            <person name="Bluhm B."/>
            <person name="Cannon C."/>
            <person name="Castanera R."/>
            <person name="Culley D."/>
            <person name="Daum C."/>
            <person name="Ezra D."/>
            <person name="Gonzalez J."/>
            <person name="Henrissat B."/>
            <person name="Kuo A."/>
            <person name="Liang C."/>
            <person name="Lipzen A."/>
            <person name="Lutzoni F."/>
            <person name="Magnuson J."/>
            <person name="Mondo S."/>
            <person name="Nolan M."/>
            <person name="Ohm R."/>
            <person name="Pangilinan J."/>
            <person name="Park H.-J."/>
            <person name="Ramirez L."/>
            <person name="Alfaro M."/>
            <person name="Sun H."/>
            <person name="Tritt A."/>
            <person name="Yoshinaga Y."/>
            <person name="Zwiers L.-H."/>
            <person name="Turgeon B."/>
            <person name="Goodwin S."/>
            <person name="Spatafora J."/>
            <person name="Crous P."/>
            <person name="Grigoriev I."/>
        </authorList>
    </citation>
    <scope>NUCLEOTIDE SEQUENCE</scope>
    <source>
        <strain evidence="4">CBS 115976</strain>
    </source>
</reference>
<feature type="domain" description="Peptidase A1" evidence="3">
    <location>
        <begin position="120"/>
        <end position="487"/>
    </location>
</feature>
<keyword evidence="5" id="KW-1185">Reference proteome</keyword>
<evidence type="ECO:0000259" key="3">
    <source>
        <dbReference type="PROSITE" id="PS51767"/>
    </source>
</evidence>
<dbReference type="InterPro" id="IPR001461">
    <property type="entry name" value="Aspartic_peptidase_A1"/>
</dbReference>
<dbReference type="PANTHER" id="PTHR47966">
    <property type="entry name" value="BETA-SITE APP-CLEAVING ENZYME, ISOFORM A-RELATED"/>
    <property type="match status" value="1"/>
</dbReference>
<keyword evidence="4" id="KW-0378">Hydrolase</keyword>
<feature type="chain" id="PRO_5025504394" evidence="2">
    <location>
        <begin position="20"/>
        <end position="544"/>
    </location>
</feature>
<evidence type="ECO:0000256" key="1">
    <source>
        <dbReference type="ARBA" id="ARBA00007447"/>
    </source>
</evidence>
<dbReference type="InterPro" id="IPR034164">
    <property type="entry name" value="Pepsin-like_dom"/>
</dbReference>
<keyword evidence="2" id="KW-0732">Signal</keyword>
<gene>
    <name evidence="4" type="ORF">BT63DRAFT_464692</name>
</gene>
<dbReference type="GO" id="GO:0006508">
    <property type="term" value="P:proteolysis"/>
    <property type="evidence" value="ECO:0007669"/>
    <property type="project" value="UniProtKB-KW"/>
</dbReference>
<dbReference type="EMBL" id="MU004242">
    <property type="protein sequence ID" value="KAF2664597.1"/>
    <property type="molecule type" value="Genomic_DNA"/>
</dbReference>
<protein>
    <submittedName>
        <fullName evidence="4">Acid protease</fullName>
    </submittedName>
</protein>
<dbReference type="OrthoDB" id="15189at2759"/>
<evidence type="ECO:0000313" key="4">
    <source>
        <dbReference type="EMBL" id="KAF2664597.1"/>
    </source>
</evidence>
<dbReference type="GO" id="GO:0004190">
    <property type="term" value="F:aspartic-type endopeptidase activity"/>
    <property type="evidence" value="ECO:0007669"/>
    <property type="project" value="InterPro"/>
</dbReference>
<dbReference type="GO" id="GO:0000324">
    <property type="term" value="C:fungal-type vacuole"/>
    <property type="evidence" value="ECO:0007669"/>
    <property type="project" value="TreeGrafter"/>
</dbReference>
<name>A0A6A6TZJ7_9PEZI</name>
<dbReference type="Pfam" id="PF00026">
    <property type="entry name" value="Asp"/>
    <property type="match status" value="1"/>
</dbReference>
<dbReference type="Proteomes" id="UP000799302">
    <property type="component" value="Unassembled WGS sequence"/>
</dbReference>
<keyword evidence="4" id="KW-0645">Protease</keyword>
<feature type="signal peptide" evidence="2">
    <location>
        <begin position="1"/>
        <end position="19"/>
    </location>
</feature>
<dbReference type="Gene3D" id="2.40.70.10">
    <property type="entry name" value="Acid Proteases"/>
    <property type="match status" value="2"/>
</dbReference>
<dbReference type="CDD" id="cd05471">
    <property type="entry name" value="pepsin_like"/>
    <property type="match status" value="1"/>
</dbReference>
<sequence>MDLLWQIFTTILFLTPTLALPTTVTDDAAIALRAKGLLKQGIILKVERPKKLSKRSESAPWIGYAGHSIAVEPAKHGGLLPSQVYKTMILDDPTEDWKTQFGVRNIKDHSWVASIRTGVMDASGYAGPEVKFNYPLIDLGSSDTWLAGRDPWTKCERRPCSFGRRYERSKAYTTSNKPFNFTYGDNWVSGVWAEENMFNLRRTFVRQQFGHASLVKYFDGNDLSDGMLGVGFASSSAVYNATRYERNEGPIPLFTNLLRQKIIKQPIFSLTLNRAINKAHGEVGGGVLTFGGLPVQRDWALKWGEFTSTPMQMLTFAKSWGKHHKNEHKDDKPKKDEDGLVDYRIYQFKADSINRGGFTPTFPKNAKNMTGPITFSVDLQTPELVLPKEVAEGWITHGVSSYPKPRWDKTRRRYIVGCHSETPGFGIKIEGTWFWVFGQDLILKEDDGQCSLAIKVSEGPLSNVLGAPFFKSVMAVFDIGEGEMRFAPRIRDINVRTGWPSGKNMVDPVWLEKHGELDAYPRWTTDAKEIAGHDYKYENHNYGK</sequence>
<dbReference type="SUPFAM" id="SSF50630">
    <property type="entry name" value="Acid proteases"/>
    <property type="match status" value="1"/>
</dbReference>
<dbReference type="InterPro" id="IPR021109">
    <property type="entry name" value="Peptidase_aspartic_dom_sf"/>
</dbReference>
<dbReference type="PROSITE" id="PS51767">
    <property type="entry name" value="PEPTIDASE_A1"/>
    <property type="match status" value="1"/>
</dbReference>
<evidence type="ECO:0000256" key="2">
    <source>
        <dbReference type="SAM" id="SignalP"/>
    </source>
</evidence>
<dbReference type="PANTHER" id="PTHR47966:SF47">
    <property type="entry name" value="ENDOPEPTIDASE, PUTATIVE (AFU_ORTHOLOGUE AFUA_3G01220)-RELATED"/>
    <property type="match status" value="1"/>
</dbReference>
<organism evidence="4 5">
    <name type="scientific">Microthyrium microscopicum</name>
    <dbReference type="NCBI Taxonomy" id="703497"/>
    <lineage>
        <taxon>Eukaryota</taxon>
        <taxon>Fungi</taxon>
        <taxon>Dikarya</taxon>
        <taxon>Ascomycota</taxon>
        <taxon>Pezizomycotina</taxon>
        <taxon>Dothideomycetes</taxon>
        <taxon>Dothideomycetes incertae sedis</taxon>
        <taxon>Microthyriales</taxon>
        <taxon>Microthyriaceae</taxon>
        <taxon>Microthyrium</taxon>
    </lineage>
</organism>
<accession>A0A6A6TZJ7</accession>
<evidence type="ECO:0000313" key="5">
    <source>
        <dbReference type="Proteomes" id="UP000799302"/>
    </source>
</evidence>
<dbReference type="InterPro" id="IPR033121">
    <property type="entry name" value="PEPTIDASE_A1"/>
</dbReference>